<keyword evidence="2" id="KW-1185">Reference proteome</keyword>
<organism evidence="1 2">
    <name type="scientific">Glossina pallidipes</name>
    <name type="common">Tsetse fly</name>
    <dbReference type="NCBI Taxonomy" id="7398"/>
    <lineage>
        <taxon>Eukaryota</taxon>
        <taxon>Metazoa</taxon>
        <taxon>Ecdysozoa</taxon>
        <taxon>Arthropoda</taxon>
        <taxon>Hexapoda</taxon>
        <taxon>Insecta</taxon>
        <taxon>Pterygota</taxon>
        <taxon>Neoptera</taxon>
        <taxon>Endopterygota</taxon>
        <taxon>Diptera</taxon>
        <taxon>Brachycera</taxon>
        <taxon>Muscomorpha</taxon>
        <taxon>Hippoboscoidea</taxon>
        <taxon>Glossinidae</taxon>
        <taxon>Glossina</taxon>
    </lineage>
</organism>
<proteinExistence type="predicted"/>
<dbReference type="Proteomes" id="UP000092445">
    <property type="component" value="Unassembled WGS sequence"/>
</dbReference>
<evidence type="ECO:0000313" key="2">
    <source>
        <dbReference type="Proteomes" id="UP000092445"/>
    </source>
</evidence>
<dbReference type="EnsemblMetazoa" id="GPAI041734-RA">
    <property type="protein sequence ID" value="GPAI041734-PA"/>
    <property type="gene ID" value="GPAI041734"/>
</dbReference>
<evidence type="ECO:0000313" key="1">
    <source>
        <dbReference type="EnsemblMetazoa" id="GPAI041734-PA"/>
    </source>
</evidence>
<name>A0A1B0AD31_GLOPL</name>
<dbReference type="AlphaFoldDB" id="A0A1B0AD31"/>
<dbReference type="VEuPathDB" id="VectorBase:GPAI041734"/>
<reference evidence="2" key="1">
    <citation type="submission" date="2014-03" db="EMBL/GenBank/DDBJ databases">
        <authorList>
            <person name="Aksoy S."/>
            <person name="Warren W."/>
            <person name="Wilson R.K."/>
        </authorList>
    </citation>
    <scope>NUCLEOTIDE SEQUENCE [LARGE SCALE GENOMIC DNA]</scope>
    <source>
        <strain evidence="2">IAEA</strain>
    </source>
</reference>
<accession>A0A1B0AD31</accession>
<sequence>MKTYLGYGTSVDLVFMLLGIGLTDNTVAELIGSNFTLLLELLLLVVEVVVDVHATEVKISDGVFDFVTVIVELVSAKVDGFFEVDDEGDVPTRSAKSSGNRRDGEKDCVLLL</sequence>
<protein>
    <submittedName>
        <fullName evidence="1">Uncharacterized protein</fullName>
    </submittedName>
</protein>
<reference evidence="1" key="2">
    <citation type="submission" date="2020-05" db="UniProtKB">
        <authorList>
            <consortium name="EnsemblMetazoa"/>
        </authorList>
    </citation>
    <scope>IDENTIFICATION</scope>
    <source>
        <strain evidence="1">IAEA</strain>
    </source>
</reference>